<dbReference type="RefSeq" id="WP_101332947.1">
    <property type="nucleotide sequence ID" value="NZ_PJNI01000001.1"/>
</dbReference>
<organism evidence="2 3">
    <name type="scientific">Brumimicrobium salinarum</name>
    <dbReference type="NCBI Taxonomy" id="2058658"/>
    <lineage>
        <taxon>Bacteria</taxon>
        <taxon>Pseudomonadati</taxon>
        <taxon>Bacteroidota</taxon>
        <taxon>Flavobacteriia</taxon>
        <taxon>Flavobacteriales</taxon>
        <taxon>Crocinitomicaceae</taxon>
        <taxon>Brumimicrobium</taxon>
    </lineage>
</organism>
<dbReference type="OrthoDB" id="1118003at2"/>
<dbReference type="EMBL" id="PJNI01000001">
    <property type="protein sequence ID" value="PKR81801.1"/>
    <property type="molecule type" value="Genomic_DNA"/>
</dbReference>
<evidence type="ECO:0000313" key="2">
    <source>
        <dbReference type="EMBL" id="PKR81801.1"/>
    </source>
</evidence>
<keyword evidence="3" id="KW-1185">Reference proteome</keyword>
<gene>
    <name evidence="2" type="ORF">CW751_00225</name>
</gene>
<proteinExistence type="predicted"/>
<accession>A0A2I0R5D9</accession>
<dbReference type="AlphaFoldDB" id="A0A2I0R5D9"/>
<evidence type="ECO:0000256" key="1">
    <source>
        <dbReference type="SAM" id="SignalP"/>
    </source>
</evidence>
<protein>
    <recommendedName>
        <fullName evidence="4">Outer membrane protein beta-barrel domain-containing protein</fullName>
    </recommendedName>
</protein>
<comment type="caution">
    <text evidence="2">The sequence shown here is derived from an EMBL/GenBank/DDBJ whole genome shotgun (WGS) entry which is preliminary data.</text>
</comment>
<evidence type="ECO:0008006" key="4">
    <source>
        <dbReference type="Google" id="ProtNLM"/>
    </source>
</evidence>
<sequence length="201" mass="22306">MKKILGIIFISIMCFGSIPNANAQEGYESNKLYLDLGIGLPRYSIVNKYYYNSLGYNHYSIPNLRANLEYGFSNVVSGGAFVGYTHNGYKWENAAGQWDNKYSYLSLGARFSFHIWDFINENMGLATGVEQLDLYAALMIGGVVRSHRDQEPTRTITTSTTNFYIGPTLGAKYFFSDGAAVFVEAGYGAGSYGIIGMTFKL</sequence>
<feature type="chain" id="PRO_5014195986" description="Outer membrane protein beta-barrel domain-containing protein" evidence="1">
    <location>
        <begin position="24"/>
        <end position="201"/>
    </location>
</feature>
<reference evidence="2 3" key="1">
    <citation type="submission" date="2017-12" db="EMBL/GenBank/DDBJ databases">
        <title>The draft genome sequence of Brumimicrobium saltpan LHR20.</title>
        <authorList>
            <person name="Do Z.-J."/>
            <person name="Luo H.-R."/>
        </authorList>
    </citation>
    <scope>NUCLEOTIDE SEQUENCE [LARGE SCALE GENOMIC DNA]</scope>
    <source>
        <strain evidence="2 3">LHR20</strain>
    </source>
</reference>
<feature type="signal peptide" evidence="1">
    <location>
        <begin position="1"/>
        <end position="23"/>
    </location>
</feature>
<dbReference type="Proteomes" id="UP000236654">
    <property type="component" value="Unassembled WGS sequence"/>
</dbReference>
<name>A0A2I0R5D9_9FLAO</name>
<keyword evidence="1" id="KW-0732">Signal</keyword>
<evidence type="ECO:0000313" key="3">
    <source>
        <dbReference type="Proteomes" id="UP000236654"/>
    </source>
</evidence>